<dbReference type="PROSITE" id="PS50158">
    <property type="entry name" value="ZF_CCHC"/>
    <property type="match status" value="1"/>
</dbReference>
<evidence type="ECO:0000313" key="4">
    <source>
        <dbReference type="RefSeq" id="XP_016506886.1"/>
    </source>
</evidence>
<dbReference type="GO" id="GO:0008270">
    <property type="term" value="F:zinc ion binding"/>
    <property type="evidence" value="ECO:0007669"/>
    <property type="project" value="UniProtKB-KW"/>
</dbReference>
<keyword evidence="1" id="KW-0862">Zinc</keyword>
<evidence type="ECO:0000259" key="3">
    <source>
        <dbReference type="PROSITE" id="PS50158"/>
    </source>
</evidence>
<feature type="domain" description="CCHC-type" evidence="3">
    <location>
        <begin position="111"/>
        <end position="126"/>
    </location>
</feature>
<dbReference type="PaxDb" id="4097-A0A1S4D0G6"/>
<feature type="compositionally biased region" description="Basic residues" evidence="2">
    <location>
        <begin position="53"/>
        <end position="64"/>
    </location>
</feature>
<organism evidence="4">
    <name type="scientific">Nicotiana tabacum</name>
    <name type="common">Common tobacco</name>
    <dbReference type="NCBI Taxonomy" id="4097"/>
    <lineage>
        <taxon>Eukaryota</taxon>
        <taxon>Viridiplantae</taxon>
        <taxon>Streptophyta</taxon>
        <taxon>Embryophyta</taxon>
        <taxon>Tracheophyta</taxon>
        <taxon>Spermatophyta</taxon>
        <taxon>Magnoliopsida</taxon>
        <taxon>eudicotyledons</taxon>
        <taxon>Gunneridae</taxon>
        <taxon>Pentapetalae</taxon>
        <taxon>asterids</taxon>
        <taxon>lamiids</taxon>
        <taxon>Solanales</taxon>
        <taxon>Solanaceae</taxon>
        <taxon>Nicotianoideae</taxon>
        <taxon>Nicotianeae</taxon>
        <taxon>Nicotiana</taxon>
    </lineage>
</organism>
<keyword evidence="1" id="KW-0479">Metal-binding</keyword>
<proteinExistence type="predicted"/>
<dbReference type="RefSeq" id="XP_016506886.1">
    <property type="nucleotide sequence ID" value="XM_016651400.1"/>
</dbReference>
<feature type="region of interest" description="Disordered" evidence="2">
    <location>
        <begin position="33"/>
        <end position="106"/>
    </location>
</feature>
<dbReference type="AlphaFoldDB" id="A0A1S4D0G6"/>
<dbReference type="GO" id="GO:0003676">
    <property type="term" value="F:nucleic acid binding"/>
    <property type="evidence" value="ECO:0007669"/>
    <property type="project" value="InterPro"/>
</dbReference>
<protein>
    <recommendedName>
        <fullName evidence="3">CCHC-type domain-containing protein</fullName>
    </recommendedName>
</protein>
<feature type="compositionally biased region" description="Gly residues" evidence="2">
    <location>
        <begin position="39"/>
        <end position="48"/>
    </location>
</feature>
<keyword evidence="1" id="KW-0863">Zinc-finger</keyword>
<dbReference type="InterPro" id="IPR036875">
    <property type="entry name" value="Znf_CCHC_sf"/>
</dbReference>
<reference evidence="4" key="1">
    <citation type="submission" date="2025-08" db="UniProtKB">
        <authorList>
            <consortium name="RefSeq"/>
        </authorList>
    </citation>
    <scope>IDENTIFICATION</scope>
</reference>
<dbReference type="InterPro" id="IPR001878">
    <property type="entry name" value="Znf_CCHC"/>
</dbReference>
<feature type="compositionally biased region" description="Low complexity" evidence="2">
    <location>
        <begin position="83"/>
        <end position="98"/>
    </location>
</feature>
<dbReference type="KEGG" id="nta:107824600"/>
<sequence length="133" mass="14577">MSQKMLTGFWISANVCFRQRIEVVCIQECGEKEAKRPRGSGGSGGVPSGGKSYRIRGHHYRHAQTGRPCPASQSTPRAPLVQGSFVQGSSGSYSGSRGPPQNSSPFFERDCYECEKLGHVRKYCPRLSRGPVQ</sequence>
<dbReference type="SUPFAM" id="SSF57756">
    <property type="entry name" value="Retrovirus zinc finger-like domains"/>
    <property type="match status" value="1"/>
</dbReference>
<evidence type="ECO:0000256" key="1">
    <source>
        <dbReference type="PROSITE-ProRule" id="PRU00047"/>
    </source>
</evidence>
<accession>A0A1S4D0G6</accession>
<name>A0A1S4D0G6_TOBAC</name>
<gene>
    <name evidence="4" type="primary">LOC107824600</name>
</gene>
<evidence type="ECO:0000256" key="2">
    <source>
        <dbReference type="SAM" id="MobiDB-lite"/>
    </source>
</evidence>